<gene>
    <name evidence="5" type="ORF">CYJ76_04315</name>
</gene>
<keyword evidence="6" id="KW-1185">Reference proteome</keyword>
<accession>A0A2I1PBS4</accession>
<keyword evidence="1" id="KW-0547">Nucleotide-binding</keyword>
<protein>
    <submittedName>
        <fullName evidence="5">Allophanate hydrolase</fullName>
    </submittedName>
</protein>
<dbReference type="InterPro" id="IPR029000">
    <property type="entry name" value="Cyclophilin-like_dom_sf"/>
</dbReference>
<dbReference type="Pfam" id="PF02626">
    <property type="entry name" value="CT_A_B"/>
    <property type="match status" value="1"/>
</dbReference>
<dbReference type="OrthoDB" id="9768696at2"/>
<evidence type="ECO:0000259" key="4">
    <source>
        <dbReference type="SMART" id="SM00797"/>
    </source>
</evidence>
<evidence type="ECO:0000313" key="6">
    <source>
        <dbReference type="Proteomes" id="UP000234206"/>
    </source>
</evidence>
<dbReference type="AlphaFoldDB" id="A0A2I1PBS4"/>
<evidence type="ECO:0000313" key="5">
    <source>
        <dbReference type="EMBL" id="PKZ42077.1"/>
    </source>
</evidence>
<reference evidence="5 6" key="1">
    <citation type="submission" date="2017-12" db="EMBL/GenBank/DDBJ databases">
        <title>Phylogenetic diversity of female urinary microbiome.</title>
        <authorList>
            <person name="Thomas-White K."/>
            <person name="Wolfe A.J."/>
        </authorList>
    </citation>
    <scope>NUCLEOTIDE SEQUENCE [LARGE SCALE GENOMIC DNA]</scope>
    <source>
        <strain evidence="5 6">UMB1298</strain>
    </source>
</reference>
<dbReference type="SMART" id="SM00797">
    <property type="entry name" value="AHS2"/>
    <property type="match status" value="1"/>
</dbReference>
<dbReference type="PANTHER" id="PTHR43309">
    <property type="entry name" value="5-OXOPROLINASE SUBUNIT C"/>
    <property type="match status" value="1"/>
</dbReference>
<keyword evidence="3" id="KW-0067">ATP-binding</keyword>
<evidence type="ECO:0000256" key="3">
    <source>
        <dbReference type="ARBA" id="ARBA00022840"/>
    </source>
</evidence>
<evidence type="ECO:0000256" key="2">
    <source>
        <dbReference type="ARBA" id="ARBA00022801"/>
    </source>
</evidence>
<evidence type="ECO:0000256" key="1">
    <source>
        <dbReference type="ARBA" id="ARBA00022741"/>
    </source>
</evidence>
<name>A0A2I1PBS4_9MICO</name>
<sequence>MSLRVITPGPLTTVQDLGRPGRSDIGVGPSGAADRAAAALANRLVGNGPGAAVLETTFGGLELETTTDVVVAVTGAPCPGAPMSSTTRLRAGQRLTLGTPATGLRTYVAVRGGIDVEPVLGSRSTDLLARLGPDPLAEGDELPVGDDQDPELYGVDCAPAPTPTGDVVRLPLVRGPRDDWFGDAGWADLTGRTWTASRNSNRVGLRLEGEPLRREREGELASEGMTRGAVQVPPSGEPVVFLADHPITGGYPVIGYVCDEALDLAAQVRPGQGVRFLG</sequence>
<dbReference type="Proteomes" id="UP000234206">
    <property type="component" value="Unassembled WGS sequence"/>
</dbReference>
<proteinExistence type="predicted"/>
<dbReference type="PANTHER" id="PTHR43309:SF3">
    <property type="entry name" value="5-OXOPROLINASE SUBUNIT C"/>
    <property type="match status" value="1"/>
</dbReference>
<dbReference type="SUPFAM" id="SSF50891">
    <property type="entry name" value="Cyclophilin-like"/>
    <property type="match status" value="1"/>
</dbReference>
<dbReference type="Gene3D" id="2.40.100.10">
    <property type="entry name" value="Cyclophilin-like"/>
    <property type="match status" value="1"/>
</dbReference>
<feature type="domain" description="Carboxyltransferase" evidence="4">
    <location>
        <begin position="24"/>
        <end position="277"/>
    </location>
</feature>
<dbReference type="NCBIfam" id="TIGR00724">
    <property type="entry name" value="urea_amlyse_rel"/>
    <property type="match status" value="1"/>
</dbReference>
<dbReference type="GO" id="GO:0005524">
    <property type="term" value="F:ATP binding"/>
    <property type="evidence" value="ECO:0007669"/>
    <property type="project" value="UniProtKB-KW"/>
</dbReference>
<dbReference type="GO" id="GO:0016787">
    <property type="term" value="F:hydrolase activity"/>
    <property type="evidence" value="ECO:0007669"/>
    <property type="project" value="UniProtKB-KW"/>
</dbReference>
<dbReference type="EMBL" id="PKIZ01000006">
    <property type="protein sequence ID" value="PKZ42077.1"/>
    <property type="molecule type" value="Genomic_DNA"/>
</dbReference>
<keyword evidence="2 5" id="KW-0378">Hydrolase</keyword>
<dbReference type="InterPro" id="IPR003778">
    <property type="entry name" value="CT_A_B"/>
</dbReference>
<dbReference type="InterPro" id="IPR052708">
    <property type="entry name" value="PxpC"/>
</dbReference>
<comment type="caution">
    <text evidence="5">The sequence shown here is derived from an EMBL/GenBank/DDBJ whole genome shotgun (WGS) entry which is preliminary data.</text>
</comment>
<organism evidence="5 6">
    <name type="scientific">Kytococcus schroeteri</name>
    <dbReference type="NCBI Taxonomy" id="138300"/>
    <lineage>
        <taxon>Bacteria</taxon>
        <taxon>Bacillati</taxon>
        <taxon>Actinomycetota</taxon>
        <taxon>Actinomycetes</taxon>
        <taxon>Micrococcales</taxon>
        <taxon>Kytococcaceae</taxon>
        <taxon>Kytococcus</taxon>
    </lineage>
</organism>
<dbReference type="RefSeq" id="WP_101849356.1">
    <property type="nucleotide sequence ID" value="NZ_PKIZ01000006.1"/>
</dbReference>